<sequence length="278" mass="30597">MHSMKAKTRAVNIFQTAFLFILAIIVILPIYIAIANTFKDSGIILDQPLTLPIPPTMENIISVLQSPNTNLVEMYTNSIILMVAGTVITVIVSSLAAYYLARVKSRLSGMLRVYFLIGIMVPYVIVYLPLCILLRNMGIPFGVPILILVFVSGNISFASFMYTNYVHSLPIELEEAASIDGATRFRIFWSILFPLLRPCTATIAIFVGLGIWNDFQTPLLLGQVRTITVGIYTAIGPHSANWGIVFAYVFFAAMPVIIAYLCAQKNFVSGLTMGALKG</sequence>
<evidence type="ECO:0000256" key="3">
    <source>
        <dbReference type="ARBA" id="ARBA00022475"/>
    </source>
</evidence>
<evidence type="ECO:0000256" key="2">
    <source>
        <dbReference type="ARBA" id="ARBA00022448"/>
    </source>
</evidence>
<dbReference type="GO" id="GO:0055085">
    <property type="term" value="P:transmembrane transport"/>
    <property type="evidence" value="ECO:0007669"/>
    <property type="project" value="InterPro"/>
</dbReference>
<dbReference type="GO" id="GO:0005886">
    <property type="term" value="C:plasma membrane"/>
    <property type="evidence" value="ECO:0007669"/>
    <property type="project" value="UniProtKB-SubCell"/>
</dbReference>
<dbReference type="InterPro" id="IPR035906">
    <property type="entry name" value="MetI-like_sf"/>
</dbReference>
<keyword evidence="5 7" id="KW-1133">Transmembrane helix</keyword>
<reference evidence="9 10" key="1">
    <citation type="journal article" date="2019" name="Anaerobe">
        <title>Detection of Robinsoniella peoriensis in multiple bone samples of a trauma patient.</title>
        <authorList>
            <person name="Schrottner P."/>
            <person name="Hartwich K."/>
            <person name="Bunk B."/>
            <person name="Schober I."/>
            <person name="Helbig S."/>
            <person name="Rudolph W.W."/>
            <person name="Gunzer F."/>
        </authorList>
    </citation>
    <scope>NUCLEOTIDE SEQUENCE [LARGE SCALE GENOMIC DNA]</scope>
    <source>
        <strain evidence="9 10">DSM 106044</strain>
    </source>
</reference>
<accession>A0A4U8Q4T3</accession>
<dbReference type="InterPro" id="IPR000515">
    <property type="entry name" value="MetI-like"/>
</dbReference>
<organism evidence="9 10">
    <name type="scientific">Robinsoniella peoriensis</name>
    <dbReference type="NCBI Taxonomy" id="180332"/>
    <lineage>
        <taxon>Bacteria</taxon>
        <taxon>Bacillati</taxon>
        <taxon>Bacillota</taxon>
        <taxon>Clostridia</taxon>
        <taxon>Lachnospirales</taxon>
        <taxon>Lachnospiraceae</taxon>
        <taxon>Robinsoniella</taxon>
    </lineage>
</organism>
<evidence type="ECO:0000313" key="9">
    <source>
        <dbReference type="EMBL" id="TLC99800.1"/>
    </source>
</evidence>
<dbReference type="PROSITE" id="PS50928">
    <property type="entry name" value="ABC_TM1"/>
    <property type="match status" value="1"/>
</dbReference>
<comment type="subcellular location">
    <subcellularLocation>
        <location evidence="1 7">Cell membrane</location>
        <topology evidence="1 7">Multi-pass membrane protein</topology>
    </subcellularLocation>
</comment>
<feature type="domain" description="ABC transmembrane type-1" evidence="8">
    <location>
        <begin position="75"/>
        <end position="263"/>
    </location>
</feature>
<dbReference type="PANTHER" id="PTHR43744">
    <property type="entry name" value="ABC TRANSPORTER PERMEASE PROTEIN MG189-RELATED-RELATED"/>
    <property type="match status" value="1"/>
</dbReference>
<evidence type="ECO:0000259" key="8">
    <source>
        <dbReference type="PROSITE" id="PS50928"/>
    </source>
</evidence>
<comment type="similarity">
    <text evidence="7">Belongs to the binding-protein-dependent transport system permease family.</text>
</comment>
<keyword evidence="3" id="KW-1003">Cell membrane</keyword>
<evidence type="ECO:0000256" key="1">
    <source>
        <dbReference type="ARBA" id="ARBA00004651"/>
    </source>
</evidence>
<feature type="transmembrane region" description="Helical" evidence="7">
    <location>
        <begin position="141"/>
        <end position="166"/>
    </location>
</feature>
<proteinExistence type="inferred from homology"/>
<feature type="transmembrane region" description="Helical" evidence="7">
    <location>
        <begin position="113"/>
        <end position="135"/>
    </location>
</feature>
<evidence type="ECO:0000256" key="7">
    <source>
        <dbReference type="RuleBase" id="RU363032"/>
    </source>
</evidence>
<keyword evidence="2 7" id="KW-0813">Transport</keyword>
<dbReference type="RefSeq" id="WP_052377905.1">
    <property type="nucleotide sequence ID" value="NZ_CAUSDN010000020.1"/>
</dbReference>
<dbReference type="Pfam" id="PF00528">
    <property type="entry name" value="BPD_transp_1"/>
    <property type="match status" value="1"/>
</dbReference>
<dbReference type="Proteomes" id="UP000306509">
    <property type="component" value="Unassembled WGS sequence"/>
</dbReference>
<dbReference type="EMBL" id="QGQD01000065">
    <property type="protein sequence ID" value="TLC99800.1"/>
    <property type="molecule type" value="Genomic_DNA"/>
</dbReference>
<dbReference type="AlphaFoldDB" id="A0A4U8Q4T3"/>
<feature type="transmembrane region" description="Helical" evidence="7">
    <location>
        <begin position="79"/>
        <end position="101"/>
    </location>
</feature>
<feature type="transmembrane region" description="Helical" evidence="7">
    <location>
        <begin position="242"/>
        <end position="263"/>
    </location>
</feature>
<gene>
    <name evidence="9" type="primary">araQ_48</name>
    <name evidence="9" type="ORF">DSM106044_03325</name>
</gene>
<name>A0A4U8Q4T3_9FIRM</name>
<keyword evidence="6 7" id="KW-0472">Membrane</keyword>
<feature type="transmembrane region" description="Helical" evidence="7">
    <location>
        <begin position="12"/>
        <end position="34"/>
    </location>
</feature>
<evidence type="ECO:0000256" key="6">
    <source>
        <dbReference type="ARBA" id="ARBA00023136"/>
    </source>
</evidence>
<dbReference type="STRING" id="180332.GCA_000797495_02790"/>
<comment type="caution">
    <text evidence="9">The sequence shown here is derived from an EMBL/GenBank/DDBJ whole genome shotgun (WGS) entry which is preliminary data.</text>
</comment>
<dbReference type="CDD" id="cd06261">
    <property type="entry name" value="TM_PBP2"/>
    <property type="match status" value="1"/>
</dbReference>
<keyword evidence="10" id="KW-1185">Reference proteome</keyword>
<keyword evidence="4 7" id="KW-0812">Transmembrane</keyword>
<evidence type="ECO:0000256" key="4">
    <source>
        <dbReference type="ARBA" id="ARBA00022692"/>
    </source>
</evidence>
<dbReference type="PANTHER" id="PTHR43744:SF8">
    <property type="entry name" value="SN-GLYCEROL-3-PHOSPHATE TRANSPORT SYSTEM PERMEASE PROTEIN UGPE"/>
    <property type="match status" value="1"/>
</dbReference>
<evidence type="ECO:0000256" key="5">
    <source>
        <dbReference type="ARBA" id="ARBA00022989"/>
    </source>
</evidence>
<dbReference type="SUPFAM" id="SSF161098">
    <property type="entry name" value="MetI-like"/>
    <property type="match status" value="1"/>
</dbReference>
<dbReference type="Gene3D" id="1.10.3720.10">
    <property type="entry name" value="MetI-like"/>
    <property type="match status" value="1"/>
</dbReference>
<feature type="transmembrane region" description="Helical" evidence="7">
    <location>
        <begin position="187"/>
        <end position="212"/>
    </location>
</feature>
<protein>
    <submittedName>
        <fullName evidence="9">L-arabinose transport system permease protein AraQ</fullName>
    </submittedName>
</protein>
<evidence type="ECO:0000313" key="10">
    <source>
        <dbReference type="Proteomes" id="UP000306509"/>
    </source>
</evidence>